<feature type="region of interest" description="Disordered" evidence="3">
    <location>
        <begin position="396"/>
        <end position="422"/>
    </location>
</feature>
<dbReference type="SUPFAM" id="SSF117281">
    <property type="entry name" value="Kelch motif"/>
    <property type="match status" value="2"/>
</dbReference>
<protein>
    <recommendedName>
        <fullName evidence="8">Kelch repeat protein</fullName>
    </recommendedName>
</protein>
<dbReference type="PANTHER" id="PTHR46093">
    <property type="entry name" value="ACYL-COA-BINDING DOMAIN-CONTAINING PROTEIN 5"/>
    <property type="match status" value="1"/>
</dbReference>
<evidence type="ECO:0000256" key="2">
    <source>
        <dbReference type="ARBA" id="ARBA00022737"/>
    </source>
</evidence>
<accession>A0A0C9M6N4</accession>
<evidence type="ECO:0000256" key="4">
    <source>
        <dbReference type="SAM" id="Phobius"/>
    </source>
</evidence>
<sequence length="573" mass="63079">MSRSTTMLYLTLILALATTTLAQTAGRANTCCGLMSGKIYCYGGLIFTSTTENKVDNVMNVLDITNKSGTASDDLQNLWRSVSYIGNNLDLTPRTDPQCVVISDQNRMIINGGYVTDSKALANPNVMYNALQNKWFAQATYNEAPYGNRQMLHMCVATGVLTVMCLVKVLRFTVDLKSQFINPNWTTPNVNTSIFAFADGYSRTIGYTQVSYFNVDNPAPTWDTPVSLTTPTDQFSARMQSVFDPVTNTLLFMGGEYRTTTSQNSMPRPYSYIKTFNTLTNQWSMMNLTGDIPTQGRIYSTLTLLPSTNRHVLLYGGEANDAVVQDYCNVLNLDTKNWTRQTIDAPAGTLLQRSRHSSVLVNNNTLFVMWGIDPNKVGTSSVLILNTTNPNAVTISSKYVDPNASNSTEDSNGNTAKSGDGNNIVGSASEGLSSGAKAGIAVAAVVVVILGALVIWFYFRNKRKNERIRNQEHELTKQQQQTEYYNTTDVEPMEVDWDQIDTKYTEMPATKLANNNERFGSGPESVTSTTIINGGEPNSTAYAVHPDAVEVHRPNTMDSPPQQPKVLKPDGGY</sequence>
<keyword evidence="2" id="KW-0677">Repeat</keyword>
<keyword evidence="5" id="KW-0732">Signal</keyword>
<proteinExistence type="predicted"/>
<organism evidence="6">
    <name type="scientific">Mucor ambiguus</name>
    <dbReference type="NCBI Taxonomy" id="91626"/>
    <lineage>
        <taxon>Eukaryota</taxon>
        <taxon>Fungi</taxon>
        <taxon>Fungi incertae sedis</taxon>
        <taxon>Mucoromycota</taxon>
        <taxon>Mucoromycotina</taxon>
        <taxon>Mucoromycetes</taxon>
        <taxon>Mucorales</taxon>
        <taxon>Mucorineae</taxon>
        <taxon>Mucoraceae</taxon>
        <taxon>Mucor</taxon>
    </lineage>
</organism>
<keyword evidence="4" id="KW-0812">Transmembrane</keyword>
<feature type="transmembrane region" description="Helical" evidence="4">
    <location>
        <begin position="438"/>
        <end position="459"/>
    </location>
</feature>
<evidence type="ECO:0000256" key="3">
    <source>
        <dbReference type="SAM" id="MobiDB-lite"/>
    </source>
</evidence>
<dbReference type="PANTHER" id="PTHR46093:SF18">
    <property type="entry name" value="FIBRONECTIN TYPE-III DOMAIN-CONTAINING PROTEIN"/>
    <property type="match status" value="1"/>
</dbReference>
<name>A0A0C9M6N4_9FUNG</name>
<gene>
    <name evidence="6" type="ORF">MAM1_0022d01908</name>
</gene>
<keyword evidence="7" id="KW-1185">Reference proteome</keyword>
<dbReference type="OrthoDB" id="2275515at2759"/>
<feature type="signal peptide" evidence="5">
    <location>
        <begin position="1"/>
        <end position="22"/>
    </location>
</feature>
<keyword evidence="4" id="KW-1133">Transmembrane helix</keyword>
<evidence type="ECO:0000313" key="6">
    <source>
        <dbReference type="EMBL" id="GAN02464.1"/>
    </source>
</evidence>
<dbReference type="STRING" id="91626.A0A0C9M6N4"/>
<evidence type="ECO:0000256" key="5">
    <source>
        <dbReference type="SAM" id="SignalP"/>
    </source>
</evidence>
<dbReference type="InterPro" id="IPR015915">
    <property type="entry name" value="Kelch-typ_b-propeller"/>
</dbReference>
<feature type="region of interest" description="Disordered" evidence="3">
    <location>
        <begin position="550"/>
        <end position="573"/>
    </location>
</feature>
<dbReference type="AlphaFoldDB" id="A0A0C9M6N4"/>
<reference evidence="6" key="1">
    <citation type="submission" date="2014-09" db="EMBL/GenBank/DDBJ databases">
        <title>Draft genome sequence of an oleaginous Mucoromycotina fungus Mucor ambiguus NBRC6742.</title>
        <authorList>
            <person name="Takeda I."/>
            <person name="Yamane N."/>
            <person name="Morita T."/>
            <person name="Tamano K."/>
            <person name="Machida M."/>
            <person name="Baker S."/>
            <person name="Koike H."/>
        </authorList>
    </citation>
    <scope>NUCLEOTIDE SEQUENCE</scope>
    <source>
        <strain evidence="6">NBRC 6742</strain>
    </source>
</reference>
<dbReference type="Proteomes" id="UP000053815">
    <property type="component" value="Unassembled WGS sequence"/>
</dbReference>
<dbReference type="EMBL" id="DF836311">
    <property type="protein sequence ID" value="GAN02464.1"/>
    <property type="molecule type" value="Genomic_DNA"/>
</dbReference>
<evidence type="ECO:0000256" key="1">
    <source>
        <dbReference type="ARBA" id="ARBA00022441"/>
    </source>
</evidence>
<keyword evidence="1" id="KW-0880">Kelch repeat</keyword>
<feature type="chain" id="PRO_5002209174" description="Kelch repeat protein" evidence="5">
    <location>
        <begin position="23"/>
        <end position="573"/>
    </location>
</feature>
<evidence type="ECO:0008006" key="8">
    <source>
        <dbReference type="Google" id="ProtNLM"/>
    </source>
</evidence>
<dbReference type="Gene3D" id="2.120.10.80">
    <property type="entry name" value="Kelch-type beta propeller"/>
    <property type="match status" value="2"/>
</dbReference>
<keyword evidence="4" id="KW-0472">Membrane</keyword>
<evidence type="ECO:0000313" key="7">
    <source>
        <dbReference type="Proteomes" id="UP000053815"/>
    </source>
</evidence>